<keyword evidence="6" id="KW-0012">Acyltransferase</keyword>
<dbReference type="GO" id="GO:0016020">
    <property type="term" value="C:membrane"/>
    <property type="evidence" value="ECO:0007669"/>
    <property type="project" value="UniProtKB-SubCell"/>
</dbReference>
<keyword evidence="2 5" id="KW-0812">Transmembrane</keyword>
<protein>
    <submittedName>
        <fullName evidence="6">MBOAT, membrane-bound O-acyltransferase family</fullName>
    </submittedName>
</protein>
<dbReference type="Proteomes" id="UP000192708">
    <property type="component" value="Unassembled WGS sequence"/>
</dbReference>
<organism evidence="6 7">
    <name type="scientific">Polynucleobacter kasalickyi</name>
    <dbReference type="NCBI Taxonomy" id="1938817"/>
    <lineage>
        <taxon>Bacteria</taxon>
        <taxon>Pseudomonadati</taxon>
        <taxon>Pseudomonadota</taxon>
        <taxon>Betaproteobacteria</taxon>
        <taxon>Burkholderiales</taxon>
        <taxon>Burkholderiaceae</taxon>
        <taxon>Polynucleobacter</taxon>
    </lineage>
</organism>
<dbReference type="Pfam" id="PF03062">
    <property type="entry name" value="MBOAT"/>
    <property type="match status" value="1"/>
</dbReference>
<evidence type="ECO:0000256" key="1">
    <source>
        <dbReference type="ARBA" id="ARBA00004141"/>
    </source>
</evidence>
<keyword evidence="6" id="KW-0808">Transferase</keyword>
<keyword evidence="4 5" id="KW-0472">Membrane</keyword>
<comment type="subcellular location">
    <subcellularLocation>
        <location evidence="1">Membrane</location>
        <topology evidence="1">Multi-pass membrane protein</topology>
    </subcellularLocation>
</comment>
<dbReference type="GO" id="GO:0016746">
    <property type="term" value="F:acyltransferase activity"/>
    <property type="evidence" value="ECO:0007669"/>
    <property type="project" value="UniProtKB-KW"/>
</dbReference>
<feature type="transmembrane region" description="Helical" evidence="5">
    <location>
        <begin position="7"/>
        <end position="24"/>
    </location>
</feature>
<keyword evidence="7" id="KW-1185">Reference proteome</keyword>
<feature type="transmembrane region" description="Helical" evidence="5">
    <location>
        <begin position="151"/>
        <end position="171"/>
    </location>
</feature>
<evidence type="ECO:0000256" key="4">
    <source>
        <dbReference type="ARBA" id="ARBA00023136"/>
    </source>
</evidence>
<dbReference type="STRING" id="1938817.SAMN06296008_10887"/>
<keyword evidence="3 5" id="KW-1133">Transmembrane helix</keyword>
<evidence type="ECO:0000313" key="6">
    <source>
        <dbReference type="EMBL" id="SMC58680.1"/>
    </source>
</evidence>
<feature type="transmembrane region" description="Helical" evidence="5">
    <location>
        <begin position="302"/>
        <end position="323"/>
    </location>
</feature>
<gene>
    <name evidence="6" type="ORF">SAMN06296008_10887</name>
</gene>
<dbReference type="RefSeq" id="WP_084283734.1">
    <property type="nucleotide sequence ID" value="NZ_FWXJ01000008.1"/>
</dbReference>
<reference evidence="6 7" key="1">
    <citation type="submission" date="2017-04" db="EMBL/GenBank/DDBJ databases">
        <authorList>
            <person name="Afonso C.L."/>
            <person name="Miller P.J."/>
            <person name="Scott M.A."/>
            <person name="Spackman E."/>
            <person name="Goraichik I."/>
            <person name="Dimitrov K.M."/>
            <person name="Suarez D.L."/>
            <person name="Swayne D.E."/>
        </authorList>
    </citation>
    <scope>NUCLEOTIDE SEQUENCE [LARGE SCALE GENOMIC DNA]</scope>
    <source>
        <strain evidence="6 7">VK13</strain>
    </source>
</reference>
<feature type="transmembrane region" description="Helical" evidence="5">
    <location>
        <begin position="359"/>
        <end position="376"/>
    </location>
</feature>
<evidence type="ECO:0000313" key="7">
    <source>
        <dbReference type="Proteomes" id="UP000192708"/>
    </source>
</evidence>
<feature type="transmembrane region" description="Helical" evidence="5">
    <location>
        <begin position="277"/>
        <end position="295"/>
    </location>
</feature>
<feature type="transmembrane region" description="Helical" evidence="5">
    <location>
        <begin position="388"/>
        <end position="407"/>
    </location>
</feature>
<feature type="transmembrane region" description="Helical" evidence="5">
    <location>
        <begin position="30"/>
        <end position="49"/>
    </location>
</feature>
<evidence type="ECO:0000256" key="3">
    <source>
        <dbReference type="ARBA" id="ARBA00022989"/>
    </source>
</evidence>
<evidence type="ECO:0000256" key="2">
    <source>
        <dbReference type="ARBA" id="ARBA00022692"/>
    </source>
</evidence>
<dbReference type="OrthoDB" id="139172at2"/>
<dbReference type="EMBL" id="FWXJ01000008">
    <property type="protein sequence ID" value="SMC58680.1"/>
    <property type="molecule type" value="Genomic_DNA"/>
</dbReference>
<feature type="transmembrane region" description="Helical" evidence="5">
    <location>
        <begin position="191"/>
        <end position="210"/>
    </location>
</feature>
<feature type="transmembrane region" description="Helical" evidence="5">
    <location>
        <begin position="253"/>
        <end position="271"/>
    </location>
</feature>
<dbReference type="AlphaFoldDB" id="A0A1W2ADJ6"/>
<sequence length="414" mass="46643">MKLHTKNLLGPVLIYLIGYGLIFFSKGVGFASIFTALSSIAIWALYQLVRKNQFARVGLAYAVFFITPILSLTGQIGVLTGFNGNSSSLNWLGVSFVSAGIALFIYHDQFTLKSLFLNIMQPVRFNSGPVALTAPATSAFSKKRTFIYLRWMILGTFLFSVVASGLAQLLILKESTEALDILVFAIAFEAYVYFNFAGITMMAFGALNLFGVRTVMNFNSPFAARNVIEYWQRWHISLSTVLKNLFFLPFKKTFGLPVAIFLVFISSAMWHGVTLNFVIWGTFHALFWVLTYYILKIIANKALAKLFALLLFPLIVVLGRLIFSESDSSLLFFKFQQIFTWNSDPNNVISSHLEFDTKTLLTVIFATLLIAFEFAFPKLARKYHFLRNPYACVVWIILCIAFSSFGLEGVYGTR</sequence>
<feature type="transmembrane region" description="Helical" evidence="5">
    <location>
        <begin position="61"/>
        <end position="82"/>
    </location>
</feature>
<accession>A0A1W2ADJ6</accession>
<dbReference type="InterPro" id="IPR004299">
    <property type="entry name" value="MBOAT_fam"/>
</dbReference>
<proteinExistence type="predicted"/>
<name>A0A1W2ADJ6_9BURK</name>
<feature type="transmembrane region" description="Helical" evidence="5">
    <location>
        <begin position="88"/>
        <end position="106"/>
    </location>
</feature>
<evidence type="ECO:0000256" key="5">
    <source>
        <dbReference type="SAM" id="Phobius"/>
    </source>
</evidence>